<reference evidence="4 5" key="1">
    <citation type="submission" date="2023-07" db="EMBL/GenBank/DDBJ databases">
        <title>Sorghum-associated microbial communities from plants grown in Nebraska, USA.</title>
        <authorList>
            <person name="Schachtman D."/>
        </authorList>
    </citation>
    <scope>NUCLEOTIDE SEQUENCE [LARGE SCALE GENOMIC DNA]</scope>
    <source>
        <strain evidence="4 5">584</strain>
    </source>
</reference>
<keyword evidence="1" id="KW-0560">Oxidoreductase</keyword>
<dbReference type="Pfam" id="PF02826">
    <property type="entry name" value="2-Hacid_dh_C"/>
    <property type="match status" value="1"/>
</dbReference>
<evidence type="ECO:0000256" key="1">
    <source>
        <dbReference type="ARBA" id="ARBA00023002"/>
    </source>
</evidence>
<dbReference type="InterPro" id="IPR036291">
    <property type="entry name" value="NAD(P)-bd_dom_sf"/>
</dbReference>
<dbReference type="PANTHER" id="PTHR43333">
    <property type="entry name" value="2-HACID_DH_C DOMAIN-CONTAINING PROTEIN"/>
    <property type="match status" value="1"/>
</dbReference>
<evidence type="ECO:0000256" key="2">
    <source>
        <dbReference type="ARBA" id="ARBA00023027"/>
    </source>
</evidence>
<dbReference type="SUPFAM" id="SSF51735">
    <property type="entry name" value="NAD(P)-binding Rossmann-fold domains"/>
    <property type="match status" value="1"/>
</dbReference>
<gene>
    <name evidence="4" type="ORF">E9232_001632</name>
</gene>
<dbReference type="CDD" id="cd12180">
    <property type="entry name" value="2-Hacid_dh_15"/>
    <property type="match status" value="1"/>
</dbReference>
<evidence type="ECO:0000313" key="4">
    <source>
        <dbReference type="EMBL" id="MDR6289117.1"/>
    </source>
</evidence>
<dbReference type="Proteomes" id="UP001262410">
    <property type="component" value="Unassembled WGS sequence"/>
</dbReference>
<keyword evidence="5" id="KW-1185">Reference proteome</keyword>
<accession>A0ABU1JKH4</accession>
<protein>
    <submittedName>
        <fullName evidence="4">Phosphoglycerate dehydrogenase-like enzyme</fullName>
    </submittedName>
</protein>
<sequence>MIARVPRIVSHLPDAVTGRVASHASRPQLLRSASDAPPWDVPDGAEVLLTRPSAGWFKAPAAPPRGWPFGLRWIEVTSTGVDWFPSWLFDGPSVTCGRGINAVPIAEYVLAAVLLHEKRLDELRVYGPADWRQAPLGGLEGKTLGLVGFGSIGRAVARRAQAFGLRVTALRRGGADTGDPSVVSAWSLQDLVAEADHLVLAVPLTPETAKLIDRDILSRVKPGQHLVNIARGGLIDQEALVAALDDGRLAAATLDVTDPEPLPDGHPLYTHPRVRLTPHVSWSAPDGDERLARKVLDNLDRYVAGAPLADLVDPARGY</sequence>
<dbReference type="InterPro" id="IPR006140">
    <property type="entry name" value="D-isomer_DH_NAD-bd"/>
</dbReference>
<organism evidence="4 5">
    <name type="scientific">Inquilinus ginsengisoli</name>
    <dbReference type="NCBI Taxonomy" id="363840"/>
    <lineage>
        <taxon>Bacteria</taxon>
        <taxon>Pseudomonadati</taxon>
        <taxon>Pseudomonadota</taxon>
        <taxon>Alphaproteobacteria</taxon>
        <taxon>Rhodospirillales</taxon>
        <taxon>Rhodospirillaceae</taxon>
        <taxon>Inquilinus</taxon>
    </lineage>
</organism>
<evidence type="ECO:0000259" key="3">
    <source>
        <dbReference type="Pfam" id="PF02826"/>
    </source>
</evidence>
<dbReference type="RefSeq" id="WP_309793270.1">
    <property type="nucleotide sequence ID" value="NZ_JAVDPW010000003.1"/>
</dbReference>
<comment type="caution">
    <text evidence="4">The sequence shown here is derived from an EMBL/GenBank/DDBJ whole genome shotgun (WGS) entry which is preliminary data.</text>
</comment>
<proteinExistence type="predicted"/>
<evidence type="ECO:0000313" key="5">
    <source>
        <dbReference type="Proteomes" id="UP001262410"/>
    </source>
</evidence>
<dbReference type="PANTHER" id="PTHR43333:SF1">
    <property type="entry name" value="D-ISOMER SPECIFIC 2-HYDROXYACID DEHYDROGENASE NAD-BINDING DOMAIN-CONTAINING PROTEIN"/>
    <property type="match status" value="1"/>
</dbReference>
<feature type="domain" description="D-isomer specific 2-hydroxyacid dehydrogenase NAD-binding" evidence="3">
    <location>
        <begin position="130"/>
        <end position="281"/>
    </location>
</feature>
<keyword evidence="2" id="KW-0520">NAD</keyword>
<dbReference type="EMBL" id="JAVDPW010000003">
    <property type="protein sequence ID" value="MDR6289117.1"/>
    <property type="molecule type" value="Genomic_DNA"/>
</dbReference>
<name>A0ABU1JKH4_9PROT</name>
<dbReference type="Gene3D" id="3.40.50.720">
    <property type="entry name" value="NAD(P)-binding Rossmann-like Domain"/>
    <property type="match status" value="2"/>
</dbReference>